<feature type="non-terminal residue" evidence="2">
    <location>
        <position position="1"/>
    </location>
</feature>
<dbReference type="SMART" id="SM00494">
    <property type="entry name" value="ChtBD2"/>
    <property type="match status" value="1"/>
</dbReference>
<proteinExistence type="predicted"/>
<dbReference type="PANTHER" id="PTHR34150">
    <property type="entry name" value="PROTEIN CBG08832-RELATED"/>
    <property type="match status" value="1"/>
</dbReference>
<accession>A0AAV5U858</accession>
<dbReference type="SUPFAM" id="SSF57625">
    <property type="entry name" value="Invertebrate chitin-binding proteins"/>
    <property type="match status" value="1"/>
</dbReference>
<dbReference type="InterPro" id="IPR006150">
    <property type="entry name" value="Cys_repeat_1"/>
</dbReference>
<dbReference type="EMBL" id="BTSX01000006">
    <property type="protein sequence ID" value="GMT03049.1"/>
    <property type="molecule type" value="Genomic_DNA"/>
</dbReference>
<dbReference type="PANTHER" id="PTHR34150:SF4">
    <property type="entry name" value="CHITIN BINDING DOMAIN (CHTBD2) CONTAINING"/>
    <property type="match status" value="1"/>
</dbReference>
<sequence length="879" mass="90815">CPGNHTFEEERQKCRDSRIMRRMPMGCDRDPLQIGCGVPCPANNISPMVGGACDWLSAPLIADPMSNAFFLYCAQQTGQTCGEWTRIPCSPGTVFDSSSLICAPAAIVQRDSPCGGNDRPICQCAQSVQGACPGTSQCMSNVCCISIYAPVSVPAPSPIHLSPLSPITAPFQPPFNPLPPILAPTTYTQGPFNQGLVTCPGTYNAPLSSSCDGCQGSCVPNIGCCGSNSISNNYNQMNTFCPNTFTPPIGQCSSCPQNTQCVPSLNSCCPSSPITTSNPTSAIILICPTGQPAASACGMNGACPQGTGCYQGGCCPMTCPAGQQLIGFCANNGCGSGNCYKESGTCCQAAESVTLPICQNGVQSMVRCTVDQECGLNQRCSNGGCCPMPFCPSGVQATARCQATTQCGAGQQCMDGACCSLPRCPSGIYALSTCTRSLDCGRPGVECANGGCCPLPACPNGLTATQRCTAGSICPSGFSCINGACCALPTCPSNGLTAISSCNSARCGNGFECVGGGCCPLPQCPTGALANQRCQLGSGCPSGSICENGVCCALPVCSIGIIATGACGMANSCPMGFVCEGRGCCPEPMPLCPNGGRASMRCTRGTECPPGYGCTPLGGCCLLSMDPTCPAQSSAVCQCSANNVCPSGASCNMGTCCSTATAPFMQMPGSQCVASPQCNGFSNGNSQCMQGVCVCIVPGGASNGVSCVQMTPVLLQSARSGCDQYGSPCKFVFSTARRRPIFAPTNNVTAEPLFYNSAERRRCVLNSIVADPDATCLPNEKCIEGECRQKLWPGEYGCQVDEECSARCPNTYCEKRKTDKKVPQCQCKDGLLLHGRCFSKCPSGFHESGAHCVHDNEDAFWKSADAQDRLKDLLNNGQC</sequence>
<evidence type="ECO:0000313" key="3">
    <source>
        <dbReference type="Proteomes" id="UP001432027"/>
    </source>
</evidence>
<dbReference type="Proteomes" id="UP001432027">
    <property type="component" value="Unassembled WGS sequence"/>
</dbReference>
<dbReference type="InterPro" id="IPR036508">
    <property type="entry name" value="Chitin-bd_dom_sf"/>
</dbReference>
<evidence type="ECO:0000313" key="2">
    <source>
        <dbReference type="EMBL" id="GMT03049.1"/>
    </source>
</evidence>
<reference evidence="2" key="1">
    <citation type="submission" date="2023-10" db="EMBL/GenBank/DDBJ databases">
        <title>Genome assembly of Pristionchus species.</title>
        <authorList>
            <person name="Yoshida K."/>
            <person name="Sommer R.J."/>
        </authorList>
    </citation>
    <scope>NUCLEOTIDE SEQUENCE</scope>
    <source>
        <strain evidence="2">RS0144</strain>
    </source>
</reference>
<dbReference type="SMART" id="SM00289">
    <property type="entry name" value="WR1"/>
    <property type="match status" value="12"/>
</dbReference>
<dbReference type="GO" id="GO:0005576">
    <property type="term" value="C:extracellular region"/>
    <property type="evidence" value="ECO:0007669"/>
    <property type="project" value="InterPro"/>
</dbReference>
<gene>
    <name evidence="2" type="ORF">PENTCL1PPCAC_25223</name>
</gene>
<keyword evidence="3" id="KW-1185">Reference proteome</keyword>
<organism evidence="2 3">
    <name type="scientific">Pristionchus entomophagus</name>
    <dbReference type="NCBI Taxonomy" id="358040"/>
    <lineage>
        <taxon>Eukaryota</taxon>
        <taxon>Metazoa</taxon>
        <taxon>Ecdysozoa</taxon>
        <taxon>Nematoda</taxon>
        <taxon>Chromadorea</taxon>
        <taxon>Rhabditida</taxon>
        <taxon>Rhabditina</taxon>
        <taxon>Diplogasteromorpha</taxon>
        <taxon>Diplogasteroidea</taxon>
        <taxon>Neodiplogasteridae</taxon>
        <taxon>Pristionchus</taxon>
    </lineage>
</organism>
<feature type="domain" description="Chitin-binding type-2" evidence="1">
    <location>
        <begin position="51"/>
        <end position="126"/>
    </location>
</feature>
<comment type="caution">
    <text evidence="2">The sequence shown here is derived from an EMBL/GenBank/DDBJ whole genome shotgun (WGS) entry which is preliminary data.</text>
</comment>
<dbReference type="AlphaFoldDB" id="A0AAV5U858"/>
<protein>
    <recommendedName>
        <fullName evidence="1">Chitin-binding type-2 domain-containing protein</fullName>
    </recommendedName>
</protein>
<dbReference type="GO" id="GO:0008061">
    <property type="term" value="F:chitin binding"/>
    <property type="evidence" value="ECO:0007669"/>
    <property type="project" value="InterPro"/>
</dbReference>
<name>A0AAV5U858_9BILA</name>
<evidence type="ECO:0000259" key="1">
    <source>
        <dbReference type="SMART" id="SM00494"/>
    </source>
</evidence>
<dbReference type="InterPro" id="IPR002557">
    <property type="entry name" value="Chitin-bd_dom"/>
</dbReference>